<dbReference type="EMBL" id="FNIE01000017">
    <property type="protein sequence ID" value="SDP08389.1"/>
    <property type="molecule type" value="Genomic_DNA"/>
</dbReference>
<keyword evidence="3" id="KW-1185">Reference proteome</keyword>
<evidence type="ECO:0000313" key="2">
    <source>
        <dbReference type="EMBL" id="SDP08389.1"/>
    </source>
</evidence>
<feature type="compositionally biased region" description="Polar residues" evidence="1">
    <location>
        <begin position="453"/>
        <end position="468"/>
    </location>
</feature>
<dbReference type="Proteomes" id="UP000199341">
    <property type="component" value="Unassembled WGS sequence"/>
</dbReference>
<feature type="compositionally biased region" description="Low complexity" evidence="1">
    <location>
        <begin position="469"/>
        <end position="492"/>
    </location>
</feature>
<accession>A0A1H0PV54</accession>
<feature type="non-terminal residue" evidence="2">
    <location>
        <position position="492"/>
    </location>
</feature>
<dbReference type="STRING" id="310781.SAMN05216259_1171"/>
<name>A0A1H0PV54_9ACTN</name>
<feature type="region of interest" description="Disordered" evidence="1">
    <location>
        <begin position="271"/>
        <end position="291"/>
    </location>
</feature>
<feature type="compositionally biased region" description="Low complexity" evidence="1">
    <location>
        <begin position="280"/>
        <end position="291"/>
    </location>
</feature>
<gene>
    <name evidence="2" type="ORF">SAMN05216259_1171</name>
</gene>
<feature type="region of interest" description="Disordered" evidence="1">
    <location>
        <begin position="60"/>
        <end position="81"/>
    </location>
</feature>
<evidence type="ECO:0000256" key="1">
    <source>
        <dbReference type="SAM" id="MobiDB-lite"/>
    </source>
</evidence>
<evidence type="ECO:0000313" key="3">
    <source>
        <dbReference type="Proteomes" id="UP000199341"/>
    </source>
</evidence>
<proteinExistence type="predicted"/>
<feature type="region of interest" description="Disordered" evidence="1">
    <location>
        <begin position="453"/>
        <end position="492"/>
    </location>
</feature>
<reference evidence="2 3" key="1">
    <citation type="submission" date="2016-10" db="EMBL/GenBank/DDBJ databases">
        <authorList>
            <person name="de Groot N.N."/>
        </authorList>
    </citation>
    <scope>NUCLEOTIDE SEQUENCE [LARGE SCALE GENOMIC DNA]</scope>
    <source>
        <strain evidence="2 3">CGMCC 4.2022</strain>
    </source>
</reference>
<protein>
    <submittedName>
        <fullName evidence="2">Uncharacterized protein</fullName>
    </submittedName>
</protein>
<dbReference type="AlphaFoldDB" id="A0A1H0PV54"/>
<sequence>MFGGWGARRGAPGGPFGGLPAPAWLRRVAYVAVMALAVEAVTVAGDGGVALAASVPRAAERSQVEPVDAAGTSGPAQASDEASGLLMARLQDRAVEVLDDRTDASQTFAEPDGSLSYSVSALPVRVKRGGSWVPVDPTLQRSADGSVGPAVTESALTLSGGGDTRLATMTVDGKALTLSWPSVLPTPTLSGATATYPDVLASGVDLDVTATAAGGIDETLVVKNATAAADPALQSLELTLSASSGLTVSTDAAGNTTVTDSSGRAVITSPAPVMWDSSDDPAATAPTTTTTASDAAFTARAASSKAGKAASSAHGPGLFAHQARVKESLHGGRLLLVPDQGLLTGKGTHFPVFIDPTFVTHSASGSTLHFDEVQQAFASTSNWDAAQSGGLAVGYQGFSSPTGVERTYYNLSVPSSIYGAHILSAKFNTKVSQAASSGPNSTTVNVFSTGSISSSTTWNNQPAKSQSGANPNYPNPNASATFTTTSSSPNLP</sequence>
<organism evidence="2 3">
    <name type="scientific">Actinacidiphila guanduensis</name>
    <dbReference type="NCBI Taxonomy" id="310781"/>
    <lineage>
        <taxon>Bacteria</taxon>
        <taxon>Bacillati</taxon>
        <taxon>Actinomycetota</taxon>
        <taxon>Actinomycetes</taxon>
        <taxon>Kitasatosporales</taxon>
        <taxon>Streptomycetaceae</taxon>
        <taxon>Actinacidiphila</taxon>
    </lineage>
</organism>